<comment type="caution">
    <text evidence="1">The sequence shown here is derived from an EMBL/GenBank/DDBJ whole genome shotgun (WGS) entry which is preliminary data.</text>
</comment>
<dbReference type="Proteomes" id="UP001157502">
    <property type="component" value="Chromosome 5"/>
</dbReference>
<gene>
    <name evidence="1" type="ORF">DPEC_G00061090</name>
</gene>
<reference evidence="1" key="1">
    <citation type="submission" date="2021-05" db="EMBL/GenBank/DDBJ databases">
        <authorList>
            <person name="Pan Q."/>
            <person name="Jouanno E."/>
            <person name="Zahm M."/>
            <person name="Klopp C."/>
            <person name="Cabau C."/>
            <person name="Louis A."/>
            <person name="Berthelot C."/>
            <person name="Parey E."/>
            <person name="Roest Crollius H."/>
            <person name="Montfort J."/>
            <person name="Robinson-Rechavi M."/>
            <person name="Bouchez O."/>
            <person name="Lampietro C."/>
            <person name="Lopez Roques C."/>
            <person name="Donnadieu C."/>
            <person name="Postlethwait J."/>
            <person name="Bobe J."/>
            <person name="Dillon D."/>
            <person name="Chandos A."/>
            <person name="von Hippel F."/>
            <person name="Guiguen Y."/>
        </authorList>
    </citation>
    <scope>NUCLEOTIDE SEQUENCE</scope>
    <source>
        <strain evidence="1">YG-Jan2019</strain>
    </source>
</reference>
<keyword evidence="2" id="KW-1185">Reference proteome</keyword>
<organism evidence="1 2">
    <name type="scientific">Dallia pectoralis</name>
    <name type="common">Alaska blackfish</name>
    <dbReference type="NCBI Taxonomy" id="75939"/>
    <lineage>
        <taxon>Eukaryota</taxon>
        <taxon>Metazoa</taxon>
        <taxon>Chordata</taxon>
        <taxon>Craniata</taxon>
        <taxon>Vertebrata</taxon>
        <taxon>Euteleostomi</taxon>
        <taxon>Actinopterygii</taxon>
        <taxon>Neopterygii</taxon>
        <taxon>Teleostei</taxon>
        <taxon>Protacanthopterygii</taxon>
        <taxon>Esociformes</taxon>
        <taxon>Umbridae</taxon>
        <taxon>Dallia</taxon>
    </lineage>
</organism>
<dbReference type="EMBL" id="CM055732">
    <property type="protein sequence ID" value="KAJ8011712.1"/>
    <property type="molecule type" value="Genomic_DNA"/>
</dbReference>
<accession>A0ACC2H7I7</accession>
<sequence>MQMLLLKLCAHAMPTLHPNAVAHFIRHTLGTGEKRALPEETSLNQPYFQVKKIRVTKALAQKKGQGAWSVLSSAQASDTQRWVKLEEEEHLCFRLDSQRGSNYRKMSADANLRLPVESSNDKDCCAPRHIQ</sequence>
<evidence type="ECO:0000313" key="2">
    <source>
        <dbReference type="Proteomes" id="UP001157502"/>
    </source>
</evidence>
<protein>
    <submittedName>
        <fullName evidence="1">Uncharacterized protein</fullName>
    </submittedName>
</protein>
<name>A0ACC2H7I7_DALPE</name>
<proteinExistence type="predicted"/>
<evidence type="ECO:0000313" key="1">
    <source>
        <dbReference type="EMBL" id="KAJ8011712.1"/>
    </source>
</evidence>